<protein>
    <recommendedName>
        <fullName evidence="4">Lipoprotein</fullName>
    </recommendedName>
</protein>
<dbReference type="Proteomes" id="UP000075583">
    <property type="component" value="Unassembled WGS sequence"/>
</dbReference>
<sequence length="174" mass="19071">MRTPISKLFALMALIVMSNSCIDTKIPSYTEGSEGRLLLGATVHLGDGEVIENAALAVKDGYVTLLADGAPKKLDLSKFQVDRLSSEYHIYPFKKTELGNSGIVLARADAKPFNITIRDNEVEKCITIGCEAALLICRGSITDISKFRVEYVVDGNDKVKILEQSDYKVNGNNR</sequence>
<feature type="chain" id="PRO_5007573926" description="Lipoprotein" evidence="1">
    <location>
        <begin position="23"/>
        <end position="174"/>
    </location>
</feature>
<evidence type="ECO:0000256" key="1">
    <source>
        <dbReference type="SAM" id="SignalP"/>
    </source>
</evidence>
<dbReference type="EMBL" id="LQZQ01000050">
    <property type="protein sequence ID" value="KYG71698.1"/>
    <property type="molecule type" value="Genomic_DNA"/>
</dbReference>
<dbReference type="RefSeq" id="WP_062593680.1">
    <property type="nucleotide sequence ID" value="NZ_LQZQ01000050.1"/>
</dbReference>
<dbReference type="OrthoDB" id="783596at2"/>
<keyword evidence="3" id="KW-1185">Reference proteome</keyword>
<comment type="caution">
    <text evidence="2">The sequence shown here is derived from an EMBL/GenBank/DDBJ whole genome shotgun (WGS) entry which is preliminary data.</text>
</comment>
<organism evidence="2 3">
    <name type="scientific">Roseivirga ehrenbergii (strain DSM 102268 / JCM 13514 / KCTC 12282 / NCIMB 14502 / KMM 6017)</name>
    <dbReference type="NCBI Taxonomy" id="279360"/>
    <lineage>
        <taxon>Bacteria</taxon>
        <taxon>Pseudomonadati</taxon>
        <taxon>Bacteroidota</taxon>
        <taxon>Cytophagia</taxon>
        <taxon>Cytophagales</taxon>
        <taxon>Roseivirgaceae</taxon>
        <taxon>Roseivirga</taxon>
    </lineage>
</organism>
<dbReference type="STRING" id="279360.MB14_10295"/>
<dbReference type="AlphaFoldDB" id="A0A150WYY3"/>
<evidence type="ECO:0000313" key="3">
    <source>
        <dbReference type="Proteomes" id="UP000075583"/>
    </source>
</evidence>
<evidence type="ECO:0008006" key="4">
    <source>
        <dbReference type="Google" id="ProtNLM"/>
    </source>
</evidence>
<proteinExistence type="predicted"/>
<reference evidence="2" key="1">
    <citation type="submission" date="2016-01" db="EMBL/GenBank/DDBJ databases">
        <title>Genome sequencing of Roseivirga ehrenbergii KMM 6017.</title>
        <authorList>
            <person name="Selvaratnam C."/>
            <person name="Thevarajoo S."/>
            <person name="Goh K.M."/>
            <person name="Ee R."/>
            <person name="Chan K.-G."/>
            <person name="Chong C.S."/>
        </authorList>
    </citation>
    <scope>NUCLEOTIDE SEQUENCE [LARGE SCALE GENOMIC DNA]</scope>
    <source>
        <strain evidence="2">KMM 6017</strain>
    </source>
</reference>
<feature type="signal peptide" evidence="1">
    <location>
        <begin position="1"/>
        <end position="22"/>
    </location>
</feature>
<name>A0A150WYY3_ROSEK</name>
<accession>A0A150WYY3</accession>
<gene>
    <name evidence="2" type="ORF">MB14_10295</name>
</gene>
<keyword evidence="1" id="KW-0732">Signal</keyword>
<evidence type="ECO:0000313" key="2">
    <source>
        <dbReference type="EMBL" id="KYG71698.1"/>
    </source>
</evidence>